<sequence length="84" mass="9349">MNNLVVAGCKPLKPWLVVMWLFFEQAFFTAFGSALSTVFLRVKTPGTGVGKVVDKSVIKLWKDRAEGRGYWLAAIACLTARSRK</sequence>
<organism evidence="2 3">
    <name type="scientific">Pseudomonas putida</name>
    <name type="common">Arthrobacter siderocapsulatus</name>
    <dbReference type="NCBI Taxonomy" id="303"/>
    <lineage>
        <taxon>Bacteria</taxon>
        <taxon>Pseudomonadati</taxon>
        <taxon>Pseudomonadota</taxon>
        <taxon>Gammaproteobacteria</taxon>
        <taxon>Pseudomonadales</taxon>
        <taxon>Pseudomonadaceae</taxon>
        <taxon>Pseudomonas</taxon>
    </lineage>
</organism>
<evidence type="ECO:0000313" key="2">
    <source>
        <dbReference type="EMBL" id="AWY42515.1"/>
    </source>
</evidence>
<keyword evidence="1" id="KW-0472">Membrane</keyword>
<reference evidence="2 3" key="1">
    <citation type="submission" date="2018-05" db="EMBL/GenBank/DDBJ databases">
        <title>Whole genome sequence of Pseudomonas putida JBC17.</title>
        <authorList>
            <person name="Lee Y.H."/>
            <person name="David K."/>
        </authorList>
    </citation>
    <scope>NUCLEOTIDE SEQUENCE [LARGE SCALE GENOMIC DNA]</scope>
    <source>
        <strain evidence="2 3">JBC17</strain>
    </source>
</reference>
<accession>A0A2Z4RPG2</accession>
<dbReference type="RefSeq" id="WP_110966095.1">
    <property type="nucleotide sequence ID" value="NZ_CP029693.1"/>
</dbReference>
<gene>
    <name evidence="2" type="ORF">DKY63_22430</name>
</gene>
<feature type="transmembrane region" description="Helical" evidence="1">
    <location>
        <begin position="20"/>
        <end position="42"/>
    </location>
</feature>
<evidence type="ECO:0000313" key="3">
    <source>
        <dbReference type="Proteomes" id="UP000250299"/>
    </source>
</evidence>
<protein>
    <submittedName>
        <fullName evidence="2">Uncharacterized protein</fullName>
    </submittedName>
</protein>
<evidence type="ECO:0000256" key="1">
    <source>
        <dbReference type="SAM" id="Phobius"/>
    </source>
</evidence>
<proteinExistence type="predicted"/>
<dbReference type="EMBL" id="CP029693">
    <property type="protein sequence ID" value="AWY42515.1"/>
    <property type="molecule type" value="Genomic_DNA"/>
</dbReference>
<name>A0A2Z4RPG2_PSEPU</name>
<dbReference type="Proteomes" id="UP000250299">
    <property type="component" value="Chromosome"/>
</dbReference>
<keyword evidence="1" id="KW-0812">Transmembrane</keyword>
<keyword evidence="1" id="KW-1133">Transmembrane helix</keyword>
<dbReference type="AlphaFoldDB" id="A0A2Z4RPG2"/>
<dbReference type="OrthoDB" id="6897811at2"/>